<dbReference type="EMBL" id="CATNWA010016278">
    <property type="protein sequence ID" value="CAI9591404.1"/>
    <property type="molecule type" value="Genomic_DNA"/>
</dbReference>
<keyword evidence="3" id="KW-1185">Reference proteome</keyword>
<sequence>MVGMDLELPETRSWLLGAPVSGSSMRKGLPHGEESDVRRSEDPAARDGWMDEQGQTGRVGNREGGKVQAAGIEWSGPHARSATAGKARVRIGETARSGTIRVNNLQGTGSQDFRMQ</sequence>
<feature type="non-terminal residue" evidence="2">
    <location>
        <position position="116"/>
    </location>
</feature>
<dbReference type="Proteomes" id="UP001162483">
    <property type="component" value="Unassembled WGS sequence"/>
</dbReference>
<feature type="region of interest" description="Disordered" evidence="1">
    <location>
        <begin position="1"/>
        <end position="64"/>
    </location>
</feature>
<name>A0ABN9F2V3_9NEOB</name>
<evidence type="ECO:0000313" key="3">
    <source>
        <dbReference type="Proteomes" id="UP001162483"/>
    </source>
</evidence>
<comment type="caution">
    <text evidence="2">The sequence shown here is derived from an EMBL/GenBank/DDBJ whole genome shotgun (WGS) entry which is preliminary data.</text>
</comment>
<organism evidence="2 3">
    <name type="scientific">Staurois parvus</name>
    <dbReference type="NCBI Taxonomy" id="386267"/>
    <lineage>
        <taxon>Eukaryota</taxon>
        <taxon>Metazoa</taxon>
        <taxon>Chordata</taxon>
        <taxon>Craniata</taxon>
        <taxon>Vertebrata</taxon>
        <taxon>Euteleostomi</taxon>
        <taxon>Amphibia</taxon>
        <taxon>Batrachia</taxon>
        <taxon>Anura</taxon>
        <taxon>Neobatrachia</taxon>
        <taxon>Ranoidea</taxon>
        <taxon>Ranidae</taxon>
        <taxon>Staurois</taxon>
    </lineage>
</organism>
<gene>
    <name evidence="2" type="ORF">SPARVUS_LOCUS11207678</name>
</gene>
<proteinExistence type="predicted"/>
<protein>
    <submittedName>
        <fullName evidence="2">Uncharacterized protein</fullName>
    </submittedName>
</protein>
<feature type="compositionally biased region" description="Basic and acidic residues" evidence="1">
    <location>
        <begin position="30"/>
        <end position="49"/>
    </location>
</feature>
<evidence type="ECO:0000256" key="1">
    <source>
        <dbReference type="SAM" id="MobiDB-lite"/>
    </source>
</evidence>
<evidence type="ECO:0000313" key="2">
    <source>
        <dbReference type="EMBL" id="CAI9591404.1"/>
    </source>
</evidence>
<reference evidence="2" key="1">
    <citation type="submission" date="2023-05" db="EMBL/GenBank/DDBJ databases">
        <authorList>
            <person name="Stuckert A."/>
        </authorList>
    </citation>
    <scope>NUCLEOTIDE SEQUENCE</scope>
</reference>
<accession>A0ABN9F2V3</accession>